<evidence type="ECO:0000313" key="2">
    <source>
        <dbReference type="Proteomes" id="UP001291623"/>
    </source>
</evidence>
<reference evidence="1" key="1">
    <citation type="submission" date="2023-12" db="EMBL/GenBank/DDBJ databases">
        <title>Genome assembly of Anisodus tanguticus.</title>
        <authorList>
            <person name="Wang Y.-J."/>
        </authorList>
    </citation>
    <scope>NUCLEOTIDE SEQUENCE</scope>
    <source>
        <strain evidence="1">KB-2021</strain>
        <tissue evidence="1">Leaf</tissue>
    </source>
</reference>
<gene>
    <name evidence="1" type="ORF">RND71_003543</name>
</gene>
<protein>
    <submittedName>
        <fullName evidence="1">Uncharacterized protein</fullName>
    </submittedName>
</protein>
<organism evidence="1 2">
    <name type="scientific">Anisodus tanguticus</name>
    <dbReference type="NCBI Taxonomy" id="243964"/>
    <lineage>
        <taxon>Eukaryota</taxon>
        <taxon>Viridiplantae</taxon>
        <taxon>Streptophyta</taxon>
        <taxon>Embryophyta</taxon>
        <taxon>Tracheophyta</taxon>
        <taxon>Spermatophyta</taxon>
        <taxon>Magnoliopsida</taxon>
        <taxon>eudicotyledons</taxon>
        <taxon>Gunneridae</taxon>
        <taxon>Pentapetalae</taxon>
        <taxon>asterids</taxon>
        <taxon>lamiids</taxon>
        <taxon>Solanales</taxon>
        <taxon>Solanaceae</taxon>
        <taxon>Solanoideae</taxon>
        <taxon>Hyoscyameae</taxon>
        <taxon>Anisodus</taxon>
    </lineage>
</organism>
<dbReference type="AlphaFoldDB" id="A0AAE1SW44"/>
<keyword evidence="2" id="KW-1185">Reference proteome</keyword>
<comment type="caution">
    <text evidence="1">The sequence shown here is derived from an EMBL/GenBank/DDBJ whole genome shotgun (WGS) entry which is preliminary data.</text>
</comment>
<evidence type="ECO:0000313" key="1">
    <source>
        <dbReference type="EMBL" id="KAK4377247.1"/>
    </source>
</evidence>
<proteinExistence type="predicted"/>
<name>A0AAE1SW44_9SOLA</name>
<dbReference type="EMBL" id="JAVYJV010000002">
    <property type="protein sequence ID" value="KAK4377247.1"/>
    <property type="molecule type" value="Genomic_DNA"/>
</dbReference>
<accession>A0AAE1SW44</accession>
<dbReference type="Proteomes" id="UP001291623">
    <property type="component" value="Unassembled WGS sequence"/>
</dbReference>
<sequence>MGCDDDLFLAGLMIYFTHCIEKIQPVSWRGDPVWHPFCKSVSAAMACVTFSLHVCGTVKSEP</sequence>